<keyword evidence="4" id="KW-1185">Reference proteome</keyword>
<gene>
    <name evidence="3" type="ORF">DTL70_16165</name>
</gene>
<dbReference type="Pfam" id="PF04738">
    <property type="entry name" value="Lant_dehydr_N"/>
    <property type="match status" value="1"/>
</dbReference>
<accession>A0A367EV47</accession>
<evidence type="ECO:0000256" key="1">
    <source>
        <dbReference type="SAM" id="MobiDB-lite"/>
    </source>
</evidence>
<name>A0A367EV47_9ACTN</name>
<dbReference type="AlphaFoldDB" id="A0A367EV47"/>
<dbReference type="Proteomes" id="UP000252914">
    <property type="component" value="Unassembled WGS sequence"/>
</dbReference>
<organism evidence="3 4">
    <name type="scientific">Streptomyces diacarni</name>
    <dbReference type="NCBI Taxonomy" id="2800381"/>
    <lineage>
        <taxon>Bacteria</taxon>
        <taxon>Bacillati</taxon>
        <taxon>Actinomycetota</taxon>
        <taxon>Actinomycetes</taxon>
        <taxon>Kitasatosporales</taxon>
        <taxon>Streptomycetaceae</taxon>
        <taxon>Streptomyces</taxon>
    </lineage>
</organism>
<feature type="region of interest" description="Disordered" evidence="1">
    <location>
        <begin position="248"/>
        <end position="294"/>
    </location>
</feature>
<proteinExistence type="predicted"/>
<reference evidence="3 4" key="1">
    <citation type="submission" date="2018-06" db="EMBL/GenBank/DDBJ databases">
        <title>Streptomyces reniochalinae sp. nov. and Streptomyces diacarnus sp. nov. from marine sponges.</title>
        <authorList>
            <person name="Li L."/>
        </authorList>
    </citation>
    <scope>NUCLEOTIDE SEQUENCE [LARGE SCALE GENOMIC DNA]</scope>
    <source>
        <strain evidence="3 4">LHW51701</strain>
    </source>
</reference>
<evidence type="ECO:0000259" key="2">
    <source>
        <dbReference type="Pfam" id="PF04738"/>
    </source>
</evidence>
<feature type="domain" description="Lantibiotic dehydratase N-terminal" evidence="2">
    <location>
        <begin position="678"/>
        <end position="877"/>
    </location>
</feature>
<feature type="region of interest" description="Disordered" evidence="1">
    <location>
        <begin position="959"/>
        <end position="988"/>
    </location>
</feature>
<feature type="region of interest" description="Disordered" evidence="1">
    <location>
        <begin position="80"/>
        <end position="120"/>
    </location>
</feature>
<dbReference type="RefSeq" id="WP_114022645.1">
    <property type="nucleotide sequence ID" value="NZ_QOIN01000045.1"/>
</dbReference>
<evidence type="ECO:0000313" key="3">
    <source>
        <dbReference type="EMBL" id="RCG22006.1"/>
    </source>
</evidence>
<comment type="caution">
    <text evidence="3">The sequence shown here is derived from an EMBL/GenBank/DDBJ whole genome shotgun (WGS) entry which is preliminary data.</text>
</comment>
<dbReference type="InterPro" id="IPR006827">
    <property type="entry name" value="Lant_deHydtase_N"/>
</dbReference>
<feature type="compositionally biased region" description="Basic and acidic residues" evidence="1">
    <location>
        <begin position="978"/>
        <end position="988"/>
    </location>
</feature>
<feature type="compositionally biased region" description="Low complexity" evidence="1">
    <location>
        <begin position="248"/>
        <end position="264"/>
    </location>
</feature>
<dbReference type="EMBL" id="QOIN01000045">
    <property type="protein sequence ID" value="RCG22006.1"/>
    <property type="molecule type" value="Genomic_DNA"/>
</dbReference>
<feature type="region of interest" description="Disordered" evidence="1">
    <location>
        <begin position="717"/>
        <end position="736"/>
    </location>
</feature>
<sequence>MPLGAAALLRLAGVPGAVWTGAGNPALFAQAGELADRQARLGARARALSVRIGEEVVPDEGLTTADRRAVLALRRRLHAGEAPATSGDKGPGGGESTGGGGDAGGGRGGNSPLLHPGPADDDDALLDRIAALRPALGGDVRTLAADAARLRAAYGGFGRAVAAERDRVSALLLEAARSQPVLRSFVEGAAPRVVGDLERRAAAGELWESKRQRKGVGYLWRALGRAAAKTTPRDWAGQLAVVPVAGRRPVSAAPPRRPLAAGDGARPEHAEGPLTDLLAPGTWPGSPPSGPVAALPPKLAPGPGPVAARRTENVHRLWCWLRDIDLAAAAPHLLLTPAPLHHATGEPGTGHVHFSVVDPDPAGGGRLRRLSLRRTPALETVMRLLASTPRTAGSLEAALGPPSSQPALRAFLTHLHALGILQVCAAPRARRLPWTEHEPGLPLPLAGDLARGSFLDSYRRITPAGAEGTRSRPEVPDAGVRLVADGLALARRVAELCEENRSRGEKSRETAEAVGLGAEPVSVVRLLEAGDADDRSATPRPRGRYASWEPAHTSDSGYAGLLAYLGARLDEEQVDLDAGLLDALGAPRVPAVLETWPVDCLLRPLPRARTRGEPDGRRGPGVPAGPGPVAVLESASPAGVLDARFAEALGELYGGSPAAGYPNTGGYRDFLAAFERRAGVRFVEVLVPPLTEAAANAVRRPVSTSWCTGDSNTPLYYGSSADPRPAGDGGGVTPLPSVRHLPLDRVTLRVAGGALVAEADGVRVLPVHHATRTPAPPYDRLLPLLTGAGHPATRRMVRLDGLAGAFPGARHVPRLTVGGLLVVSPAQWRIARTALWRPTDGEADKVAALAALRRAAGLPRFGYLRARPDAKPLPVDLAALPALQAVERLCQAEPGQDLVFEEALPSPDESPAAGSAHAPAAGGSCGAAAQLLVRLPHDRTAEHLAARAHAAWCGAHDLPGVPPSSNGGGTPGRTPHPQHKDKGESPCP</sequence>
<feature type="region of interest" description="Disordered" evidence="1">
    <location>
        <begin position="529"/>
        <end position="549"/>
    </location>
</feature>
<feature type="region of interest" description="Disordered" evidence="1">
    <location>
        <begin position="607"/>
        <end position="630"/>
    </location>
</feature>
<evidence type="ECO:0000313" key="4">
    <source>
        <dbReference type="Proteomes" id="UP000252914"/>
    </source>
</evidence>
<feature type="compositionally biased region" description="Gly residues" evidence="1">
    <location>
        <begin position="89"/>
        <end position="109"/>
    </location>
</feature>
<protein>
    <recommendedName>
        <fullName evidence="2">Lantibiotic dehydratase N-terminal domain-containing protein</fullName>
    </recommendedName>
</protein>